<accession>A0AAJ6ZWY6</accession>
<feature type="domain" description="Endonuclease/exonuclease/phosphatase" evidence="1">
    <location>
        <begin position="4"/>
        <end position="213"/>
    </location>
</feature>
<feature type="non-terminal residue" evidence="2">
    <location>
        <position position="214"/>
    </location>
</feature>
<dbReference type="InterPro" id="IPR036691">
    <property type="entry name" value="Endo/exonu/phosph_ase_sf"/>
</dbReference>
<dbReference type="CDD" id="cd09076">
    <property type="entry name" value="L1-EN"/>
    <property type="match status" value="1"/>
</dbReference>
<dbReference type="GeneID" id="106127258"/>
<dbReference type="InterPro" id="IPR005135">
    <property type="entry name" value="Endo/exonuclease/phosphatase"/>
</dbReference>
<gene>
    <name evidence="2" type="primary">LOC106127258</name>
</gene>
<dbReference type="AlphaFoldDB" id="A0AAJ6ZWY6"/>
<evidence type="ECO:0000259" key="1">
    <source>
        <dbReference type="Pfam" id="PF03372"/>
    </source>
</evidence>
<dbReference type="InterPro" id="IPR027124">
    <property type="entry name" value="Swc5/CFDP1/2"/>
</dbReference>
<reference evidence="2" key="1">
    <citation type="submission" date="2025-08" db="UniProtKB">
        <authorList>
            <consortium name="RefSeq"/>
        </authorList>
    </citation>
    <scope>IDENTIFICATION</scope>
</reference>
<evidence type="ECO:0000313" key="2">
    <source>
        <dbReference type="RefSeq" id="XP_013180797.1"/>
    </source>
</evidence>
<dbReference type="GO" id="GO:0003824">
    <property type="term" value="F:catalytic activity"/>
    <property type="evidence" value="ECO:0007669"/>
    <property type="project" value="InterPro"/>
</dbReference>
<organism evidence="2">
    <name type="scientific">Papilio xuthus</name>
    <name type="common">Asian swallowtail butterfly</name>
    <dbReference type="NCBI Taxonomy" id="66420"/>
    <lineage>
        <taxon>Eukaryota</taxon>
        <taxon>Metazoa</taxon>
        <taxon>Ecdysozoa</taxon>
        <taxon>Arthropoda</taxon>
        <taxon>Hexapoda</taxon>
        <taxon>Insecta</taxon>
        <taxon>Pterygota</taxon>
        <taxon>Neoptera</taxon>
        <taxon>Endopterygota</taxon>
        <taxon>Lepidoptera</taxon>
        <taxon>Glossata</taxon>
        <taxon>Ditrysia</taxon>
        <taxon>Papilionoidea</taxon>
        <taxon>Papilionidae</taxon>
        <taxon>Papilioninae</taxon>
        <taxon>Papilio</taxon>
    </lineage>
</organism>
<proteinExistence type="predicted"/>
<sequence length="214" mass="25043">MYIATLNTLSLRTEENLKELILALKDIKWDIIGLSEVRRLGDKIEEYENFILYHKGETPGKYGVGFLINKNIKKYIDEITGINERIAVLTLTFNNQSWSIIQVYSPTEQATKKEIDLFYEQLNNTIRESTHKNIIIMGDFNAQIGERRPGENLVLGPYCYGKRTRNGNKLLELAYEYNLKILNTLYKNRIHNRWTWISPGGNYKNEIDYILTNQ</sequence>
<name>A0AAJ6ZWY6_PAPXU</name>
<dbReference type="Proteomes" id="UP000694872">
    <property type="component" value="Unplaced"/>
</dbReference>
<dbReference type="SUPFAM" id="SSF56219">
    <property type="entry name" value="DNase I-like"/>
    <property type="match status" value="1"/>
</dbReference>
<dbReference type="RefSeq" id="XP_013180797.1">
    <property type="nucleotide sequence ID" value="XM_013325343.1"/>
</dbReference>
<dbReference type="PANTHER" id="PTHR23227:SF67">
    <property type="entry name" value="CRANIOFACIAL DEVELOPMENT PROTEIN 2-LIKE"/>
    <property type="match status" value="1"/>
</dbReference>
<protein>
    <submittedName>
        <fullName evidence="2">Craniofacial development protein 2-like</fullName>
    </submittedName>
</protein>
<dbReference type="Pfam" id="PF03372">
    <property type="entry name" value="Exo_endo_phos"/>
    <property type="match status" value="1"/>
</dbReference>
<dbReference type="PANTHER" id="PTHR23227">
    <property type="entry name" value="BUCENTAUR RELATED"/>
    <property type="match status" value="1"/>
</dbReference>
<dbReference type="KEGG" id="pxu:106127258"/>
<dbReference type="Gene3D" id="3.60.10.10">
    <property type="entry name" value="Endonuclease/exonuclease/phosphatase"/>
    <property type="match status" value="1"/>
</dbReference>